<dbReference type="GO" id="GO:0005886">
    <property type="term" value="C:plasma membrane"/>
    <property type="evidence" value="ECO:0007669"/>
    <property type="project" value="UniProtKB-SubCell"/>
</dbReference>
<evidence type="ECO:0000256" key="4">
    <source>
        <dbReference type="ARBA" id="ARBA00022448"/>
    </source>
</evidence>
<evidence type="ECO:0000256" key="9">
    <source>
        <dbReference type="ARBA" id="ARBA00023136"/>
    </source>
</evidence>
<dbReference type="NCBIfam" id="TIGR03593">
    <property type="entry name" value="yidC_nterm"/>
    <property type="match status" value="1"/>
</dbReference>
<dbReference type="PRINTS" id="PR00701">
    <property type="entry name" value="60KDINNERMP"/>
</dbReference>
<evidence type="ECO:0000256" key="10">
    <source>
        <dbReference type="ARBA" id="ARBA00023186"/>
    </source>
</evidence>
<dbReference type="InterPro" id="IPR028053">
    <property type="entry name" value="Membr_insert_YidC_N"/>
</dbReference>
<feature type="domain" description="Membrane insertase YidC/Oxa/ALB C-terminal" evidence="14">
    <location>
        <begin position="374"/>
        <end position="570"/>
    </location>
</feature>
<evidence type="ECO:0000256" key="11">
    <source>
        <dbReference type="ARBA" id="ARBA00033245"/>
    </source>
</evidence>
<evidence type="ECO:0000256" key="7">
    <source>
        <dbReference type="ARBA" id="ARBA00022927"/>
    </source>
</evidence>
<dbReference type="Gene3D" id="2.70.98.90">
    <property type="match status" value="1"/>
</dbReference>
<evidence type="ECO:0000256" key="8">
    <source>
        <dbReference type="ARBA" id="ARBA00022989"/>
    </source>
</evidence>
<dbReference type="AlphaFoldDB" id="A0A2W5ENZ0"/>
<comment type="subcellular location">
    <subcellularLocation>
        <location evidence="1">Cell inner membrane</location>
        <topology evidence="1">Multi-pass membrane protein</topology>
    </subcellularLocation>
    <subcellularLocation>
        <location evidence="13">Cell membrane</location>
        <topology evidence="13">Multi-pass membrane protein</topology>
    </subcellularLocation>
</comment>
<evidence type="ECO:0000313" key="17">
    <source>
        <dbReference type="Proteomes" id="UP000249645"/>
    </source>
</evidence>
<dbReference type="InterPro" id="IPR028055">
    <property type="entry name" value="YidC/Oxa/ALB_C"/>
</dbReference>
<evidence type="ECO:0000256" key="2">
    <source>
        <dbReference type="ARBA" id="ARBA00010527"/>
    </source>
</evidence>
<keyword evidence="4 13" id="KW-0813">Transport</keyword>
<dbReference type="InterPro" id="IPR001708">
    <property type="entry name" value="YidC/ALB3/OXA1/COX18"/>
</dbReference>
<evidence type="ECO:0000256" key="1">
    <source>
        <dbReference type="ARBA" id="ARBA00004429"/>
    </source>
</evidence>
<keyword evidence="7 13" id="KW-0653">Protein transport</keyword>
<comment type="subunit">
    <text evidence="13">Interacts with the Sec translocase complex via SecD. Specifically interacts with transmembrane segments of nascent integral membrane proteins during membrane integration.</text>
</comment>
<evidence type="ECO:0000256" key="6">
    <source>
        <dbReference type="ARBA" id="ARBA00022692"/>
    </source>
</evidence>
<dbReference type="PANTHER" id="PTHR12428:SF65">
    <property type="entry name" value="CYTOCHROME C OXIDASE ASSEMBLY PROTEIN COX18, MITOCHONDRIAL"/>
    <property type="match status" value="1"/>
</dbReference>
<protein>
    <recommendedName>
        <fullName evidence="3 13">Membrane protein insertase YidC</fullName>
    </recommendedName>
    <alternativeName>
        <fullName evidence="12 13">Foldase YidC</fullName>
    </alternativeName>
    <alternativeName>
        <fullName evidence="11 13">Membrane integrase YidC</fullName>
    </alternativeName>
    <alternativeName>
        <fullName evidence="13">Membrane protein YidC</fullName>
    </alternativeName>
</protein>
<keyword evidence="6 13" id="KW-0812">Transmembrane</keyword>
<dbReference type="GO" id="GO:0015031">
    <property type="term" value="P:protein transport"/>
    <property type="evidence" value="ECO:0007669"/>
    <property type="project" value="UniProtKB-KW"/>
</dbReference>
<feature type="transmembrane region" description="Helical" evidence="13">
    <location>
        <begin position="527"/>
        <end position="544"/>
    </location>
</feature>
<organism evidence="16 17">
    <name type="scientific">Pseudopedobacter saltans</name>
    <dbReference type="NCBI Taxonomy" id="151895"/>
    <lineage>
        <taxon>Bacteria</taxon>
        <taxon>Pseudomonadati</taxon>
        <taxon>Bacteroidota</taxon>
        <taxon>Sphingobacteriia</taxon>
        <taxon>Sphingobacteriales</taxon>
        <taxon>Sphingobacteriaceae</taxon>
        <taxon>Pseudopedobacter</taxon>
    </lineage>
</organism>
<reference evidence="16 17" key="1">
    <citation type="submission" date="2017-11" db="EMBL/GenBank/DDBJ databases">
        <title>Infants hospitalized years apart are colonized by the same room-sourced microbial strains.</title>
        <authorList>
            <person name="Brooks B."/>
            <person name="Olm M.R."/>
            <person name="Firek B.A."/>
            <person name="Baker R."/>
            <person name="Thomas B.C."/>
            <person name="Morowitz M.J."/>
            <person name="Banfield J.F."/>
        </authorList>
    </citation>
    <scope>NUCLEOTIDE SEQUENCE [LARGE SCALE GENOMIC DNA]</scope>
    <source>
        <strain evidence="16">S2_009_000_R2_76</strain>
    </source>
</reference>
<feature type="transmembrane region" description="Helical" evidence="13">
    <location>
        <begin position="374"/>
        <end position="394"/>
    </location>
</feature>
<name>A0A2W5ENZ0_9SPHI</name>
<gene>
    <name evidence="13" type="primary">yidC</name>
    <name evidence="16" type="ORF">DI598_12900</name>
</gene>
<dbReference type="Pfam" id="PF14849">
    <property type="entry name" value="YidC_periplas"/>
    <property type="match status" value="1"/>
</dbReference>
<evidence type="ECO:0000259" key="14">
    <source>
        <dbReference type="Pfam" id="PF02096"/>
    </source>
</evidence>
<dbReference type="CDD" id="cd19961">
    <property type="entry name" value="EcYidC-like_peri"/>
    <property type="match status" value="1"/>
</dbReference>
<dbReference type="InterPro" id="IPR019998">
    <property type="entry name" value="Membr_insert_YidC"/>
</dbReference>
<dbReference type="Pfam" id="PF02096">
    <property type="entry name" value="60KD_IMP"/>
    <property type="match status" value="1"/>
</dbReference>
<dbReference type="GO" id="GO:0051205">
    <property type="term" value="P:protein insertion into membrane"/>
    <property type="evidence" value="ECO:0007669"/>
    <property type="project" value="TreeGrafter"/>
</dbReference>
<evidence type="ECO:0000256" key="12">
    <source>
        <dbReference type="ARBA" id="ARBA00033342"/>
    </source>
</evidence>
<feature type="transmembrane region" description="Helical" evidence="13">
    <location>
        <begin position="550"/>
        <end position="568"/>
    </location>
</feature>
<dbReference type="InterPro" id="IPR038221">
    <property type="entry name" value="YidC_periplasmic_sf"/>
</dbReference>
<comment type="function">
    <text evidence="13">Required for the insertion and/or proper folding and/or complex formation of integral membrane proteins into the membrane. Involved in integration of membrane proteins that insert both dependently and independently of the Sec translocase complex, as well as at least some lipoproteins. Aids folding of multispanning membrane proteins.</text>
</comment>
<evidence type="ECO:0000256" key="5">
    <source>
        <dbReference type="ARBA" id="ARBA00022475"/>
    </source>
</evidence>
<keyword evidence="9 13" id="KW-0472">Membrane</keyword>
<keyword evidence="10 13" id="KW-0143">Chaperone</keyword>
<evidence type="ECO:0000313" key="16">
    <source>
        <dbReference type="EMBL" id="PZP45765.1"/>
    </source>
</evidence>
<evidence type="ECO:0000259" key="15">
    <source>
        <dbReference type="Pfam" id="PF14849"/>
    </source>
</evidence>
<keyword evidence="5 13" id="KW-1003">Cell membrane</keyword>
<dbReference type="NCBIfam" id="NF002356">
    <property type="entry name" value="PRK01318.2-3"/>
    <property type="match status" value="1"/>
</dbReference>
<dbReference type="EMBL" id="QFOI01000250">
    <property type="protein sequence ID" value="PZP45765.1"/>
    <property type="molecule type" value="Genomic_DNA"/>
</dbReference>
<dbReference type="Proteomes" id="UP000249645">
    <property type="component" value="Unassembled WGS sequence"/>
</dbReference>
<keyword evidence="8 13" id="KW-1133">Transmembrane helix</keyword>
<accession>A0A2W5ENZ0</accession>
<feature type="domain" description="Membrane insertase YidC N-terminal" evidence="15">
    <location>
        <begin position="85"/>
        <end position="351"/>
    </location>
</feature>
<evidence type="ECO:0000256" key="13">
    <source>
        <dbReference type="HAMAP-Rule" id="MF_01810"/>
    </source>
</evidence>
<feature type="transmembrane region" description="Helical" evidence="13">
    <location>
        <begin position="493"/>
        <end position="515"/>
    </location>
</feature>
<comment type="similarity">
    <text evidence="2 13">Belongs to the OXA1/ALB3/YidC family. Type 1 subfamily.</text>
</comment>
<dbReference type="NCBIfam" id="TIGR03592">
    <property type="entry name" value="yidC_oxa1_cterm"/>
    <property type="match status" value="1"/>
</dbReference>
<proteinExistence type="inferred from homology"/>
<sequence>MKKNKMPIIGAVLLGVLFIAFFWITNRQQEQYAHQEKMKQDSIARVEAAKVKPLNVADSLRIDSVNKTQAAGGFASAGVGTESTIVVENELLRATFSSKGGQLKKVELKKYNSYNNANMPVTIGGGKDDNFGYKINTSNTVSTPTNDLLFTPSQVVKNSDGSQTLSFTLQSAGGQKIEHAYVIRPNQYMINWSINLVGASSLFTNNQLNLHWNTQLHQQQRAADYEKQHSRIVYYSDNSFDYTTAKPTSDVDKKIEKPVNWIGFSQQFFNATLALNKETFSNADAKMVGIADTASGQLFDATADMQLKLPNSATVSIPMQIYFGPNDYGILKQYDNGMKNIVDLGSGMFSFVKYINRGVIIPVFNFITGFVSNFGWAIAILTLVIRIILAPLTYSSYKSGAKMKVLRPELDELKKKYGKDQQGFAMEQMKLFREAGVNPMGGCIPILFQIPIFFSLYSFFGSNIALRGQSFLWANDLSSYDTFFHWGIHIPVLGYHLSLFTLLSSITSLLMSLYNVNATPQTQDNPVLKYMPYMMPIIFLIWWNNMPSALTWYYTVSNVMTLLIQIFIQKVIISPEKVLASIEEKRKGPKKGKGKFQQRLEQMAEMQKKMQDAKDRANKR</sequence>
<dbReference type="PANTHER" id="PTHR12428">
    <property type="entry name" value="OXA1"/>
    <property type="match status" value="1"/>
</dbReference>
<evidence type="ECO:0000256" key="3">
    <source>
        <dbReference type="ARBA" id="ARBA00015325"/>
    </source>
</evidence>
<dbReference type="GO" id="GO:0032977">
    <property type="term" value="F:membrane insertase activity"/>
    <property type="evidence" value="ECO:0007669"/>
    <property type="project" value="InterPro"/>
</dbReference>
<dbReference type="HAMAP" id="MF_01810">
    <property type="entry name" value="YidC_type1"/>
    <property type="match status" value="1"/>
</dbReference>
<feature type="transmembrane region" description="Helical" evidence="13">
    <location>
        <begin position="436"/>
        <end position="460"/>
    </location>
</feature>
<comment type="caution">
    <text evidence="16">The sequence shown here is derived from an EMBL/GenBank/DDBJ whole genome shotgun (WGS) entry which is preliminary data.</text>
</comment>
<dbReference type="InterPro" id="IPR047196">
    <property type="entry name" value="YidC_ALB_C"/>
</dbReference>
<dbReference type="CDD" id="cd20070">
    <property type="entry name" value="5TM_YidC_Alb3"/>
    <property type="match status" value="1"/>
</dbReference>